<comment type="similarity">
    <text evidence="3">Belongs to the CENP-T/CNN1 family.</text>
</comment>
<keyword evidence="5" id="KW-0539">Nucleus</keyword>
<sequence>MKEAAERVAGQDEAVTGEMTDYEMEYDKAVEDEESENDELSMNTPAFVNARAYKHSPLSSPAYTLKIPASKLPPKLPVAKQASRRMRMHREKQQQHALPSSLVKKVFAHYVRMAVSKDAFRVVEKSVHLYFKHLFNDLEAYASHAGRKTVEPTDLELLMRRQALVTDKMPLCVLIEHHLPLEYRKLLIPVAQSGNKVVPHK</sequence>
<dbReference type="GO" id="GO:0051382">
    <property type="term" value="P:kinetochore assembly"/>
    <property type="evidence" value="ECO:0007669"/>
    <property type="project" value="InterPro"/>
</dbReference>
<evidence type="ECO:0000313" key="9">
    <source>
        <dbReference type="Proteomes" id="UP000694392"/>
    </source>
</evidence>
<dbReference type="InterPro" id="IPR028255">
    <property type="entry name" value="CENP-T"/>
</dbReference>
<dbReference type="PANTHER" id="PTHR46904">
    <property type="entry name" value="CENTROMERE PROTEIN T"/>
    <property type="match status" value="1"/>
</dbReference>
<dbReference type="GO" id="GO:0007059">
    <property type="term" value="P:chromosome segregation"/>
    <property type="evidence" value="ECO:0007669"/>
    <property type="project" value="TreeGrafter"/>
</dbReference>
<dbReference type="InterPro" id="IPR035425">
    <property type="entry name" value="CENP-T/H4_C"/>
</dbReference>
<reference evidence="8" key="1">
    <citation type="submission" date="2025-08" db="UniProtKB">
        <authorList>
            <consortium name="Ensembl"/>
        </authorList>
    </citation>
    <scope>IDENTIFICATION</scope>
</reference>
<feature type="compositionally biased region" description="Basic and acidic residues" evidence="6">
    <location>
        <begin position="1"/>
        <end position="10"/>
    </location>
</feature>
<name>A0A8D0GEJ9_SPHPU</name>
<dbReference type="GO" id="GO:0000278">
    <property type="term" value="P:mitotic cell cycle"/>
    <property type="evidence" value="ECO:0007669"/>
    <property type="project" value="TreeGrafter"/>
</dbReference>
<evidence type="ECO:0000259" key="7">
    <source>
        <dbReference type="Pfam" id="PF15511"/>
    </source>
</evidence>
<proteinExistence type="inferred from homology"/>
<dbReference type="GeneTree" id="ENSGT00390000003044"/>
<evidence type="ECO:0000313" key="8">
    <source>
        <dbReference type="Ensembl" id="ENSSPUP00000003861.1"/>
    </source>
</evidence>
<accession>A0A8D0GEJ9</accession>
<reference evidence="8" key="2">
    <citation type="submission" date="2025-09" db="UniProtKB">
        <authorList>
            <consortium name="Ensembl"/>
        </authorList>
    </citation>
    <scope>IDENTIFICATION</scope>
</reference>
<evidence type="ECO:0000256" key="4">
    <source>
        <dbReference type="ARBA" id="ARBA00022454"/>
    </source>
</evidence>
<dbReference type="CDD" id="cd22920">
    <property type="entry name" value="HFD_CENP-T"/>
    <property type="match status" value="1"/>
</dbReference>
<dbReference type="PANTHER" id="PTHR46904:SF1">
    <property type="entry name" value="CENTROMERE PROTEIN T"/>
    <property type="match status" value="1"/>
</dbReference>
<evidence type="ECO:0000256" key="5">
    <source>
        <dbReference type="ARBA" id="ARBA00023242"/>
    </source>
</evidence>
<dbReference type="Gene3D" id="1.10.20.10">
    <property type="entry name" value="Histone, subunit A"/>
    <property type="match status" value="1"/>
</dbReference>
<dbReference type="GO" id="GO:0005634">
    <property type="term" value="C:nucleus"/>
    <property type="evidence" value="ECO:0007669"/>
    <property type="project" value="UniProtKB-SubCell"/>
</dbReference>
<dbReference type="GO" id="GO:0000776">
    <property type="term" value="C:kinetochore"/>
    <property type="evidence" value="ECO:0007669"/>
    <property type="project" value="InterPro"/>
</dbReference>
<evidence type="ECO:0000256" key="6">
    <source>
        <dbReference type="SAM" id="MobiDB-lite"/>
    </source>
</evidence>
<dbReference type="AlphaFoldDB" id="A0A8D0GEJ9"/>
<feature type="region of interest" description="Disordered" evidence="6">
    <location>
        <begin position="1"/>
        <end position="21"/>
    </location>
</feature>
<dbReference type="SUPFAM" id="SSF47113">
    <property type="entry name" value="Histone-fold"/>
    <property type="match status" value="1"/>
</dbReference>
<dbReference type="GO" id="GO:0046982">
    <property type="term" value="F:protein heterodimerization activity"/>
    <property type="evidence" value="ECO:0007669"/>
    <property type="project" value="InterPro"/>
</dbReference>
<protein>
    <recommendedName>
        <fullName evidence="7">CENP-T/Histone H4 histone fold domain-containing protein</fullName>
    </recommendedName>
</protein>
<dbReference type="InterPro" id="IPR009072">
    <property type="entry name" value="Histone-fold"/>
</dbReference>
<dbReference type="Ensembl" id="ENSSPUT00000004101.1">
    <property type="protein sequence ID" value="ENSSPUP00000003861.1"/>
    <property type="gene ID" value="ENSSPUG00000002970.1"/>
</dbReference>
<organism evidence="8 9">
    <name type="scientific">Sphenodon punctatus</name>
    <name type="common">Tuatara</name>
    <name type="synonym">Hatteria punctata</name>
    <dbReference type="NCBI Taxonomy" id="8508"/>
    <lineage>
        <taxon>Eukaryota</taxon>
        <taxon>Metazoa</taxon>
        <taxon>Chordata</taxon>
        <taxon>Craniata</taxon>
        <taxon>Vertebrata</taxon>
        <taxon>Euteleostomi</taxon>
        <taxon>Lepidosauria</taxon>
        <taxon>Sphenodontia</taxon>
        <taxon>Sphenodontidae</taxon>
        <taxon>Sphenodon</taxon>
    </lineage>
</organism>
<evidence type="ECO:0000256" key="1">
    <source>
        <dbReference type="ARBA" id="ARBA00004123"/>
    </source>
</evidence>
<keyword evidence="4" id="KW-0158">Chromosome</keyword>
<comment type="subcellular location">
    <subcellularLocation>
        <location evidence="2">Chromosome</location>
    </subcellularLocation>
    <subcellularLocation>
        <location evidence="1">Nucleus</location>
    </subcellularLocation>
</comment>
<evidence type="ECO:0000256" key="3">
    <source>
        <dbReference type="ARBA" id="ARBA00010137"/>
    </source>
</evidence>
<dbReference type="OMA" id="TDYEMEY"/>
<keyword evidence="9" id="KW-1185">Reference proteome</keyword>
<evidence type="ECO:0000256" key="2">
    <source>
        <dbReference type="ARBA" id="ARBA00004286"/>
    </source>
</evidence>
<dbReference type="GO" id="GO:0003677">
    <property type="term" value="F:DNA binding"/>
    <property type="evidence" value="ECO:0007669"/>
    <property type="project" value="InterPro"/>
</dbReference>
<dbReference type="Proteomes" id="UP000694392">
    <property type="component" value="Unplaced"/>
</dbReference>
<dbReference type="Pfam" id="PF15511">
    <property type="entry name" value="CENP-T_C"/>
    <property type="match status" value="1"/>
</dbReference>
<feature type="domain" description="CENP-T/Histone H4 histone fold" evidence="7">
    <location>
        <begin position="94"/>
        <end position="191"/>
    </location>
</feature>